<evidence type="ECO:0000313" key="2">
    <source>
        <dbReference type="Proteomes" id="UP000748756"/>
    </source>
</evidence>
<gene>
    <name evidence="1" type="ORF">BG015_003384</name>
</gene>
<reference evidence="1" key="1">
    <citation type="journal article" date="2020" name="Fungal Divers.">
        <title>Resolving the Mortierellaceae phylogeny through synthesis of multi-gene phylogenetics and phylogenomics.</title>
        <authorList>
            <person name="Vandepol N."/>
            <person name="Liber J."/>
            <person name="Desiro A."/>
            <person name="Na H."/>
            <person name="Kennedy M."/>
            <person name="Barry K."/>
            <person name="Grigoriev I.V."/>
            <person name="Miller A.N."/>
            <person name="O'Donnell K."/>
            <person name="Stajich J.E."/>
            <person name="Bonito G."/>
        </authorList>
    </citation>
    <scope>NUCLEOTIDE SEQUENCE</scope>
    <source>
        <strain evidence="1">NRRL 6426</strain>
    </source>
</reference>
<dbReference type="EMBL" id="JAAAUQ010000174">
    <property type="protein sequence ID" value="KAF9153456.1"/>
    <property type="molecule type" value="Genomic_DNA"/>
</dbReference>
<sequence length="73" mass="8615">QPKQAKQYFKAINTFNLTHNTSQKDVFLQVPQQEQDRLSSLYSRPDVKLTYEQVIYKIIHNKLTYAAARVCVR</sequence>
<dbReference type="OrthoDB" id="2445692at2759"/>
<feature type="non-terminal residue" evidence="1">
    <location>
        <position position="1"/>
    </location>
</feature>
<evidence type="ECO:0000313" key="1">
    <source>
        <dbReference type="EMBL" id="KAF9153456.1"/>
    </source>
</evidence>
<comment type="caution">
    <text evidence="1">The sequence shown here is derived from an EMBL/GenBank/DDBJ whole genome shotgun (WGS) entry which is preliminary data.</text>
</comment>
<name>A0A9P5S552_9FUNG</name>
<dbReference type="AlphaFoldDB" id="A0A9P5S552"/>
<dbReference type="Proteomes" id="UP000748756">
    <property type="component" value="Unassembled WGS sequence"/>
</dbReference>
<organism evidence="1 2">
    <name type="scientific">Linnemannia schmuckeri</name>
    <dbReference type="NCBI Taxonomy" id="64567"/>
    <lineage>
        <taxon>Eukaryota</taxon>
        <taxon>Fungi</taxon>
        <taxon>Fungi incertae sedis</taxon>
        <taxon>Mucoromycota</taxon>
        <taxon>Mortierellomycotina</taxon>
        <taxon>Mortierellomycetes</taxon>
        <taxon>Mortierellales</taxon>
        <taxon>Mortierellaceae</taxon>
        <taxon>Linnemannia</taxon>
    </lineage>
</organism>
<proteinExistence type="predicted"/>
<protein>
    <submittedName>
        <fullName evidence="1">Uncharacterized protein</fullName>
    </submittedName>
</protein>
<accession>A0A9P5S552</accession>
<keyword evidence="2" id="KW-1185">Reference proteome</keyword>